<evidence type="ECO:0000256" key="13">
    <source>
        <dbReference type="SAM" id="Coils"/>
    </source>
</evidence>
<dbReference type="GO" id="GO:0006438">
    <property type="term" value="P:valyl-tRNA aminoacylation"/>
    <property type="evidence" value="ECO:0007669"/>
    <property type="project" value="InterPro"/>
</dbReference>
<comment type="caution">
    <text evidence="16">The sequence shown here is derived from an EMBL/GenBank/DDBJ whole genome shotgun (WGS) entry which is preliminary data.</text>
</comment>
<dbReference type="SUPFAM" id="SSF50677">
    <property type="entry name" value="ValRS/IleRS/LeuRS editing domain"/>
    <property type="match status" value="1"/>
</dbReference>
<name>A0AA88H7P1_ARTSF</name>
<organism evidence="16 17">
    <name type="scientific">Artemia franciscana</name>
    <name type="common">Brine shrimp</name>
    <name type="synonym">Artemia sanfranciscana</name>
    <dbReference type="NCBI Taxonomy" id="6661"/>
    <lineage>
        <taxon>Eukaryota</taxon>
        <taxon>Metazoa</taxon>
        <taxon>Ecdysozoa</taxon>
        <taxon>Arthropoda</taxon>
        <taxon>Crustacea</taxon>
        <taxon>Branchiopoda</taxon>
        <taxon>Anostraca</taxon>
        <taxon>Artemiidae</taxon>
        <taxon>Artemia</taxon>
    </lineage>
</organism>
<dbReference type="Pfam" id="PF00133">
    <property type="entry name" value="tRNA-synt_1"/>
    <property type="match status" value="1"/>
</dbReference>
<dbReference type="FunFam" id="3.40.50.620:FF:000020">
    <property type="entry name" value="Valine--tRNA ligase, mitochondrial"/>
    <property type="match status" value="1"/>
</dbReference>
<dbReference type="SUPFAM" id="SSF52374">
    <property type="entry name" value="Nucleotidylyl transferase"/>
    <property type="match status" value="1"/>
</dbReference>
<keyword evidence="6 12" id="KW-0547">Nucleotide-binding</keyword>
<protein>
    <recommendedName>
        <fullName evidence="3">valine--tRNA ligase</fullName>
        <ecNumber evidence="3">6.1.1.9</ecNumber>
    </recommendedName>
    <alternativeName>
        <fullName evidence="10">Valyl-tRNA synthetase</fullName>
    </alternativeName>
</protein>
<dbReference type="Gene3D" id="3.40.50.620">
    <property type="entry name" value="HUPs"/>
    <property type="match status" value="2"/>
</dbReference>
<dbReference type="InterPro" id="IPR002300">
    <property type="entry name" value="aa-tRNA-synth_Ia"/>
</dbReference>
<evidence type="ECO:0000256" key="10">
    <source>
        <dbReference type="ARBA" id="ARBA00029936"/>
    </source>
</evidence>
<dbReference type="InterPro" id="IPR009080">
    <property type="entry name" value="tRNAsynth_Ia_anticodon-bd"/>
</dbReference>
<dbReference type="FunFam" id="3.40.50.620:FF:000078">
    <property type="entry name" value="Valine--tRNA ligase, mitochondrial"/>
    <property type="match status" value="1"/>
</dbReference>
<dbReference type="EC" id="6.1.1.9" evidence="3"/>
<dbReference type="PROSITE" id="PS00178">
    <property type="entry name" value="AA_TRNA_LIGASE_I"/>
    <property type="match status" value="1"/>
</dbReference>
<reference evidence="16" key="1">
    <citation type="submission" date="2023-07" db="EMBL/GenBank/DDBJ databases">
        <title>Chromosome-level genome assembly of Artemia franciscana.</title>
        <authorList>
            <person name="Jo E."/>
        </authorList>
    </citation>
    <scope>NUCLEOTIDE SEQUENCE</scope>
    <source>
        <tissue evidence="16">Whole body</tissue>
    </source>
</reference>
<feature type="domain" description="Aminoacyl-tRNA synthetase class Ia" evidence="14">
    <location>
        <begin position="39"/>
        <end position="647"/>
    </location>
</feature>
<evidence type="ECO:0000256" key="11">
    <source>
        <dbReference type="ARBA" id="ARBA00047552"/>
    </source>
</evidence>
<dbReference type="Gene3D" id="1.10.730.10">
    <property type="entry name" value="Isoleucyl-tRNA Synthetase, Domain 1"/>
    <property type="match status" value="1"/>
</dbReference>
<dbReference type="PRINTS" id="PR00986">
    <property type="entry name" value="TRNASYNTHVAL"/>
</dbReference>
<accession>A0AA88H7P1</accession>
<evidence type="ECO:0000256" key="5">
    <source>
        <dbReference type="ARBA" id="ARBA00022598"/>
    </source>
</evidence>
<dbReference type="InterPro" id="IPR013155">
    <property type="entry name" value="M/V/L/I-tRNA-synth_anticd-bd"/>
</dbReference>
<keyword evidence="7 12" id="KW-0067">ATP-binding</keyword>
<evidence type="ECO:0000256" key="6">
    <source>
        <dbReference type="ARBA" id="ARBA00022741"/>
    </source>
</evidence>
<feature type="coiled-coil region" evidence="13">
    <location>
        <begin position="951"/>
        <end position="992"/>
    </location>
</feature>
<dbReference type="GO" id="GO:0004832">
    <property type="term" value="F:valine-tRNA ligase activity"/>
    <property type="evidence" value="ECO:0007669"/>
    <property type="project" value="UniProtKB-EC"/>
</dbReference>
<evidence type="ECO:0000256" key="2">
    <source>
        <dbReference type="ARBA" id="ARBA00005594"/>
    </source>
</evidence>
<evidence type="ECO:0000256" key="1">
    <source>
        <dbReference type="ARBA" id="ARBA00004496"/>
    </source>
</evidence>
<dbReference type="EMBL" id="JAVRJZ010000020">
    <property type="protein sequence ID" value="KAK2706388.1"/>
    <property type="molecule type" value="Genomic_DNA"/>
</dbReference>
<evidence type="ECO:0000313" key="16">
    <source>
        <dbReference type="EMBL" id="KAK2706388.1"/>
    </source>
</evidence>
<evidence type="ECO:0000256" key="9">
    <source>
        <dbReference type="ARBA" id="ARBA00023146"/>
    </source>
</evidence>
<feature type="domain" description="Methionyl/Valyl/Leucyl/Isoleucyl-tRNA synthetase anticodon-binding" evidence="15">
    <location>
        <begin position="696"/>
        <end position="853"/>
    </location>
</feature>
<evidence type="ECO:0000259" key="15">
    <source>
        <dbReference type="Pfam" id="PF08264"/>
    </source>
</evidence>
<evidence type="ECO:0000256" key="12">
    <source>
        <dbReference type="RuleBase" id="RU363035"/>
    </source>
</evidence>
<dbReference type="Gene3D" id="3.90.740.10">
    <property type="entry name" value="Valyl/Leucyl/Isoleucyl-tRNA synthetase, editing domain"/>
    <property type="match status" value="1"/>
</dbReference>
<dbReference type="NCBIfam" id="NF004349">
    <property type="entry name" value="PRK05729.1"/>
    <property type="match status" value="1"/>
</dbReference>
<evidence type="ECO:0000256" key="4">
    <source>
        <dbReference type="ARBA" id="ARBA00022490"/>
    </source>
</evidence>
<dbReference type="Proteomes" id="UP001187531">
    <property type="component" value="Unassembled WGS sequence"/>
</dbReference>
<keyword evidence="9 12" id="KW-0030">Aminoacyl-tRNA synthetase</keyword>
<comment type="subcellular location">
    <subcellularLocation>
        <location evidence="1">Cytoplasm</location>
    </subcellularLocation>
</comment>
<dbReference type="GO" id="GO:0005524">
    <property type="term" value="F:ATP binding"/>
    <property type="evidence" value="ECO:0007669"/>
    <property type="project" value="UniProtKB-KW"/>
</dbReference>
<dbReference type="InterPro" id="IPR002303">
    <property type="entry name" value="Valyl-tRNA_ligase"/>
</dbReference>
<dbReference type="PANTHER" id="PTHR11946:SF109">
    <property type="entry name" value="VALINE--TRNA LIGASE"/>
    <property type="match status" value="1"/>
</dbReference>
<dbReference type="InterPro" id="IPR014729">
    <property type="entry name" value="Rossmann-like_a/b/a_fold"/>
</dbReference>
<dbReference type="SUPFAM" id="SSF47323">
    <property type="entry name" value="Anticodon-binding domain of a subclass of class I aminoacyl-tRNA synthetases"/>
    <property type="match status" value="1"/>
</dbReference>
<comment type="catalytic activity">
    <reaction evidence="11">
        <text>tRNA(Val) + L-valine + ATP = L-valyl-tRNA(Val) + AMP + diphosphate</text>
        <dbReference type="Rhea" id="RHEA:10704"/>
        <dbReference type="Rhea" id="RHEA-COMP:9672"/>
        <dbReference type="Rhea" id="RHEA-COMP:9708"/>
        <dbReference type="ChEBI" id="CHEBI:30616"/>
        <dbReference type="ChEBI" id="CHEBI:33019"/>
        <dbReference type="ChEBI" id="CHEBI:57762"/>
        <dbReference type="ChEBI" id="CHEBI:78442"/>
        <dbReference type="ChEBI" id="CHEBI:78537"/>
        <dbReference type="ChEBI" id="CHEBI:456215"/>
        <dbReference type="EC" id="6.1.1.9"/>
    </reaction>
</comment>
<dbReference type="InterPro" id="IPR009008">
    <property type="entry name" value="Val/Leu/Ile-tRNA-synth_edit"/>
</dbReference>
<comment type="similarity">
    <text evidence="2 12">Belongs to the class-I aminoacyl-tRNA synthetase family.</text>
</comment>
<dbReference type="GO" id="GO:0005829">
    <property type="term" value="C:cytosol"/>
    <property type="evidence" value="ECO:0007669"/>
    <property type="project" value="TreeGrafter"/>
</dbReference>
<keyword evidence="17" id="KW-1185">Reference proteome</keyword>
<proteinExistence type="inferred from homology"/>
<evidence type="ECO:0000256" key="3">
    <source>
        <dbReference type="ARBA" id="ARBA00013169"/>
    </source>
</evidence>
<dbReference type="AlphaFoldDB" id="A0AA88H7P1"/>
<dbReference type="CDD" id="cd00817">
    <property type="entry name" value="ValRS_core"/>
    <property type="match status" value="1"/>
</dbReference>
<keyword evidence="13" id="KW-0175">Coiled coil</keyword>
<sequence length="992" mass="113592">MKIIKSGFYARSLNLHVYFQLLSKRGHHLSSFNPSLTEKKWQKIYATDEPKDYKASKSSFSMVLPPPNVTGSLHLGHALTVSIQDAIVRWHKMRGMNTVWVPGCDHAGIATQAVVERQLLAAKGKRRADMPREQFMEMISVWKNDNESRIYEQLQTLGLLLDWDRKTFTLDPNMSKSVTEAFIRLYNDGLIYRKFSLANWCVALQTSLSDIEVDYLEIESPKSVVFPSSKGRSVLMGQIYEIAYPVEGIEAELTVLTTRPETVFGDVALAVHPKDQRYTAFVGSILAHPITGRRIPVISDDSVDMDFGTGVVKITPAHDTLDYEIGQRHSLEMIQIFNENGDIQNAPEQYLGKSRFDARDAVLETFSQMGLLRGSKSHKMAVPICSRSGDLIELMPRPQWYVKCEPLAEKAIEYVKSGELKLIPKYHEGVWFEYLRNIRDWCVSRQLWWGHQIPMYKLKGCEDTWFPAPDHSSALDIAKAKYNSEDIVQDQDVLDTWFSSSLFPFAVFDWPNNNQDMKRFFPLSLMETGSDILFFWVARMVMMSSYLTGKLPFREVLLHGMICDAGGRKMSKSKGNVIDPVDVINGISKKELEAKATRSWKEGIISKDELNTSLVTIDSNFSEDGIKQVGVDGLRLALCSYDIKNDMIKVDTEHLYFHRLFLNKTWQAMNFLLINLDKAESLPEVVTLHSKNPVNAWILERLYEMLRKVEMSFLDYDLHLVTKAIIQFMYFELCDVYLECAKPMLVQKDDVSLETISTLIHCLEVGLRTLAPFTPFFADEMYEILHSNLMQRGLKLEGFPASGLRATNAKYPASEEWATLENPKLKDSMKLALEVVKVVRAIKARSKMTKHKPNVFISGPLILEEQLSPLCSVVTTLSRIQGLHFASDDKDLKQQENYGRESFSHGTIFVELETAVNTDIRDQILKLHAKRDKHSDYLSYMQKISKSSKELKRLRMTKDSCAKKMENIRKELKQVEEELEVLKHDHKADETR</sequence>
<evidence type="ECO:0000256" key="8">
    <source>
        <dbReference type="ARBA" id="ARBA00022917"/>
    </source>
</evidence>
<gene>
    <name evidence="16" type="ORF">QYM36_016433</name>
</gene>
<dbReference type="NCBIfam" id="TIGR00422">
    <property type="entry name" value="valS"/>
    <property type="match status" value="1"/>
</dbReference>
<keyword evidence="4" id="KW-0963">Cytoplasm</keyword>
<evidence type="ECO:0000256" key="7">
    <source>
        <dbReference type="ARBA" id="ARBA00022840"/>
    </source>
</evidence>
<keyword evidence="5 12" id="KW-0436">Ligase</keyword>
<evidence type="ECO:0000259" key="14">
    <source>
        <dbReference type="Pfam" id="PF00133"/>
    </source>
</evidence>
<dbReference type="GO" id="GO:0002161">
    <property type="term" value="F:aminoacyl-tRNA deacylase activity"/>
    <property type="evidence" value="ECO:0007669"/>
    <property type="project" value="InterPro"/>
</dbReference>
<dbReference type="PANTHER" id="PTHR11946">
    <property type="entry name" value="VALYL-TRNA SYNTHETASES"/>
    <property type="match status" value="1"/>
</dbReference>
<dbReference type="InterPro" id="IPR001412">
    <property type="entry name" value="aa-tRNA-synth_I_CS"/>
</dbReference>
<keyword evidence="8 12" id="KW-0648">Protein biosynthesis</keyword>
<evidence type="ECO:0000313" key="17">
    <source>
        <dbReference type="Proteomes" id="UP001187531"/>
    </source>
</evidence>
<dbReference type="Pfam" id="PF08264">
    <property type="entry name" value="Anticodon_1"/>
    <property type="match status" value="1"/>
</dbReference>
<dbReference type="InterPro" id="IPR033705">
    <property type="entry name" value="Anticodon_Ia_Val"/>
</dbReference>
<dbReference type="CDD" id="cd07962">
    <property type="entry name" value="Anticodon_Ia_Val"/>
    <property type="match status" value="1"/>
</dbReference>